<reference evidence="1" key="3">
    <citation type="submission" date="2006-01" db="EMBL/GenBank/DDBJ databases">
        <authorList>
            <person name="Buell R."/>
        </authorList>
    </citation>
    <scope>NUCLEOTIDE SEQUENCE</scope>
</reference>
<reference evidence="1" key="1">
    <citation type="journal article" date="2005" name="BMC Biol.">
        <title>The sequence of rice chromosomes 11 and 12, rich in disease resistance genes and recent gene duplications.</title>
        <authorList>
            <consortium name="The rice chromosomes 11 and 12 sequencing consortia"/>
        </authorList>
    </citation>
    <scope>NUCLEOTIDE SEQUENCE [LARGE SCALE GENOMIC DNA]</scope>
</reference>
<gene>
    <name evidence="1" type="ordered locus">LOC_Os11g30940</name>
</gene>
<dbReference type="AlphaFoldDB" id="Q2R3S4"/>
<proteinExistence type="predicted"/>
<name>Q2R3S4_ORYSJ</name>
<sequence>MTPSDLGANTRMVVFTGSEEGCETPLQLLEGVGIKGLKKPFGILQQEGSPKEIMPGNLVLKKKVNSVAVGKLELKWEGPYLIVHWSPRGWFRLATMGVKSLTTRGTLLRSSDTMCVELQPNKKSTGTPHQATSFFDFLPPTAFFLRHITQVTNQTAPNFQITGRAKAKLGLAQNMLKITI</sequence>
<reference evidence="1" key="2">
    <citation type="submission" date="2005-04" db="EMBL/GenBank/DDBJ databases">
        <authorList>
            <person name="Buell C.R."/>
            <person name="Wing R.A."/>
            <person name="McCombie W.A."/>
            <person name="Ouyang S."/>
        </authorList>
    </citation>
    <scope>NUCLEOTIDE SEQUENCE</scope>
</reference>
<dbReference type="EMBL" id="DP000010">
    <property type="protein sequence ID" value="ABA93906.1"/>
    <property type="molecule type" value="Genomic_DNA"/>
</dbReference>
<protein>
    <submittedName>
        <fullName evidence="1">Uncharacterized protein</fullName>
    </submittedName>
</protein>
<evidence type="ECO:0000313" key="1">
    <source>
        <dbReference type="EMBL" id="ABA93906.1"/>
    </source>
</evidence>
<organism evidence="1">
    <name type="scientific">Oryza sativa subsp. japonica</name>
    <name type="common">Rice</name>
    <dbReference type="NCBI Taxonomy" id="39947"/>
    <lineage>
        <taxon>Eukaryota</taxon>
        <taxon>Viridiplantae</taxon>
        <taxon>Streptophyta</taxon>
        <taxon>Embryophyta</taxon>
        <taxon>Tracheophyta</taxon>
        <taxon>Spermatophyta</taxon>
        <taxon>Magnoliopsida</taxon>
        <taxon>Liliopsida</taxon>
        <taxon>Poales</taxon>
        <taxon>Poaceae</taxon>
        <taxon>BOP clade</taxon>
        <taxon>Oryzoideae</taxon>
        <taxon>Oryzeae</taxon>
        <taxon>Oryzinae</taxon>
        <taxon>Oryza</taxon>
        <taxon>Oryza sativa</taxon>
    </lineage>
</organism>
<accession>Q2R3S4</accession>